<comment type="caution">
    <text evidence="1">The sequence shown here is derived from an EMBL/GenBank/DDBJ whole genome shotgun (WGS) entry which is preliminary data.</text>
</comment>
<accession>X0XIE3</accession>
<proteinExistence type="predicted"/>
<organism evidence="1">
    <name type="scientific">marine sediment metagenome</name>
    <dbReference type="NCBI Taxonomy" id="412755"/>
    <lineage>
        <taxon>unclassified sequences</taxon>
        <taxon>metagenomes</taxon>
        <taxon>ecological metagenomes</taxon>
    </lineage>
</organism>
<feature type="non-terminal residue" evidence="1">
    <location>
        <position position="1"/>
    </location>
</feature>
<evidence type="ECO:0000313" key="1">
    <source>
        <dbReference type="EMBL" id="GAG35157.1"/>
    </source>
</evidence>
<protein>
    <submittedName>
        <fullName evidence="1">Uncharacterized protein</fullName>
    </submittedName>
</protein>
<dbReference type="AlphaFoldDB" id="X0XIE3"/>
<sequence length="115" mass="13473">DVRYCFSLQAFCLLHHYTGDSKVFELLKAGCDTEFPENYFDAPLFLADLNAYVALKTGERKYLDQAVEHWICAFPESKCPPVYLPNNSQWSRRRAMLLRTGHLLQYAHWKLRKGK</sequence>
<name>X0XIE3_9ZZZZ</name>
<reference evidence="1" key="1">
    <citation type="journal article" date="2014" name="Front. Microbiol.">
        <title>High frequency of phylogenetically diverse reductive dehalogenase-homologous genes in deep subseafloor sedimentary metagenomes.</title>
        <authorList>
            <person name="Kawai M."/>
            <person name="Futagami T."/>
            <person name="Toyoda A."/>
            <person name="Takaki Y."/>
            <person name="Nishi S."/>
            <person name="Hori S."/>
            <person name="Arai W."/>
            <person name="Tsubouchi T."/>
            <person name="Morono Y."/>
            <person name="Uchiyama I."/>
            <person name="Ito T."/>
            <person name="Fujiyama A."/>
            <person name="Inagaki F."/>
            <person name="Takami H."/>
        </authorList>
    </citation>
    <scope>NUCLEOTIDE SEQUENCE</scope>
    <source>
        <strain evidence="1">Expedition CK06-06</strain>
    </source>
</reference>
<dbReference type="EMBL" id="BARS01040383">
    <property type="protein sequence ID" value="GAG35157.1"/>
    <property type="molecule type" value="Genomic_DNA"/>
</dbReference>
<gene>
    <name evidence="1" type="ORF">S01H1_61571</name>
</gene>